<evidence type="ECO:0000256" key="2">
    <source>
        <dbReference type="ARBA" id="ARBA00007599"/>
    </source>
</evidence>
<keyword evidence="9" id="KW-0460">Magnesium</keyword>
<evidence type="ECO:0000256" key="10">
    <source>
        <dbReference type="ARBA" id="ARBA00032441"/>
    </source>
</evidence>
<sequence length="161" mass="17804">MDFEWISSSSRETEDFGQKIGRQLEPGDILVLDGTLAAGKTTLTKGIARGLGVEEPVTSPTFTLISEYEGRIPLYHMDVYRLDSSDDFLTLGAEELLYGEGVSVIEWGEKVADVLPEDAVWIRLDTETDEGDGGCRRRIRVTNWRHGNLAPDQKTGTGETP</sequence>
<evidence type="ECO:0000256" key="6">
    <source>
        <dbReference type="ARBA" id="ARBA00022723"/>
    </source>
</evidence>
<name>A0A9D9EPB9_9SPIR</name>
<dbReference type="GO" id="GO:0005737">
    <property type="term" value="C:cytoplasm"/>
    <property type="evidence" value="ECO:0007669"/>
    <property type="project" value="UniProtKB-SubCell"/>
</dbReference>
<proteinExistence type="inferred from homology"/>
<evidence type="ECO:0000256" key="5">
    <source>
        <dbReference type="ARBA" id="ARBA00022694"/>
    </source>
</evidence>
<dbReference type="InterPro" id="IPR027417">
    <property type="entry name" value="P-loop_NTPase"/>
</dbReference>
<dbReference type="GO" id="GO:0002949">
    <property type="term" value="P:tRNA threonylcarbamoyladenosine modification"/>
    <property type="evidence" value="ECO:0007669"/>
    <property type="project" value="InterPro"/>
</dbReference>
<evidence type="ECO:0000313" key="12">
    <source>
        <dbReference type="Proteomes" id="UP000823616"/>
    </source>
</evidence>
<evidence type="ECO:0000256" key="7">
    <source>
        <dbReference type="ARBA" id="ARBA00022741"/>
    </source>
</evidence>
<keyword evidence="8" id="KW-0067">ATP-binding</keyword>
<dbReference type="EMBL" id="JADIMS010000163">
    <property type="protein sequence ID" value="MBO8451198.1"/>
    <property type="molecule type" value="Genomic_DNA"/>
</dbReference>
<accession>A0A9D9EPB9</accession>
<reference evidence="11" key="2">
    <citation type="journal article" date="2021" name="PeerJ">
        <title>Extensive microbial diversity within the chicken gut microbiome revealed by metagenomics and culture.</title>
        <authorList>
            <person name="Gilroy R."/>
            <person name="Ravi A."/>
            <person name="Getino M."/>
            <person name="Pursley I."/>
            <person name="Horton D.L."/>
            <person name="Alikhan N.F."/>
            <person name="Baker D."/>
            <person name="Gharbi K."/>
            <person name="Hall N."/>
            <person name="Watson M."/>
            <person name="Adriaenssens E.M."/>
            <person name="Foster-Nyarko E."/>
            <person name="Jarju S."/>
            <person name="Secka A."/>
            <person name="Antonio M."/>
            <person name="Oren A."/>
            <person name="Chaudhuri R.R."/>
            <person name="La Ragione R."/>
            <person name="Hildebrand F."/>
            <person name="Pallen M.J."/>
        </authorList>
    </citation>
    <scope>NUCLEOTIDE SEQUENCE</scope>
    <source>
        <strain evidence="11">B3-4054</strain>
    </source>
</reference>
<keyword evidence="7" id="KW-0547">Nucleotide-binding</keyword>
<evidence type="ECO:0000256" key="3">
    <source>
        <dbReference type="ARBA" id="ARBA00019010"/>
    </source>
</evidence>
<gene>
    <name evidence="11" type="primary">tsaE</name>
    <name evidence="11" type="ORF">IAA96_08870</name>
</gene>
<dbReference type="GO" id="GO:0046872">
    <property type="term" value="F:metal ion binding"/>
    <property type="evidence" value="ECO:0007669"/>
    <property type="project" value="UniProtKB-KW"/>
</dbReference>
<dbReference type="Proteomes" id="UP000823616">
    <property type="component" value="Unassembled WGS sequence"/>
</dbReference>
<keyword evidence="6" id="KW-0479">Metal-binding</keyword>
<evidence type="ECO:0000256" key="4">
    <source>
        <dbReference type="ARBA" id="ARBA00022490"/>
    </source>
</evidence>
<comment type="subcellular location">
    <subcellularLocation>
        <location evidence="1">Cytoplasm</location>
    </subcellularLocation>
</comment>
<dbReference type="NCBIfam" id="TIGR00150">
    <property type="entry name" value="T6A_YjeE"/>
    <property type="match status" value="1"/>
</dbReference>
<dbReference type="PANTHER" id="PTHR33540:SF2">
    <property type="entry name" value="TRNA THREONYLCARBAMOYLADENOSINE BIOSYNTHESIS PROTEIN TSAE"/>
    <property type="match status" value="1"/>
</dbReference>
<dbReference type="Pfam" id="PF02367">
    <property type="entry name" value="TsaE"/>
    <property type="match status" value="1"/>
</dbReference>
<dbReference type="Gene3D" id="3.40.50.300">
    <property type="entry name" value="P-loop containing nucleotide triphosphate hydrolases"/>
    <property type="match status" value="1"/>
</dbReference>
<organism evidence="11 12">
    <name type="scientific">Candidatus Avitreponema avistercoris</name>
    <dbReference type="NCBI Taxonomy" id="2840705"/>
    <lineage>
        <taxon>Bacteria</taxon>
        <taxon>Pseudomonadati</taxon>
        <taxon>Spirochaetota</taxon>
        <taxon>Spirochaetia</taxon>
        <taxon>Spirochaetales</taxon>
        <taxon>Candidatus Avitreponema</taxon>
    </lineage>
</organism>
<comment type="caution">
    <text evidence="11">The sequence shown here is derived from an EMBL/GenBank/DDBJ whole genome shotgun (WGS) entry which is preliminary data.</text>
</comment>
<protein>
    <recommendedName>
        <fullName evidence="3">tRNA threonylcarbamoyladenosine biosynthesis protein TsaE</fullName>
    </recommendedName>
    <alternativeName>
        <fullName evidence="10">t(6)A37 threonylcarbamoyladenosine biosynthesis protein TsaE</fullName>
    </alternativeName>
</protein>
<evidence type="ECO:0000256" key="1">
    <source>
        <dbReference type="ARBA" id="ARBA00004496"/>
    </source>
</evidence>
<dbReference type="SUPFAM" id="SSF52540">
    <property type="entry name" value="P-loop containing nucleoside triphosphate hydrolases"/>
    <property type="match status" value="1"/>
</dbReference>
<reference evidence="11" key="1">
    <citation type="submission" date="2020-10" db="EMBL/GenBank/DDBJ databases">
        <authorList>
            <person name="Gilroy R."/>
        </authorList>
    </citation>
    <scope>NUCLEOTIDE SEQUENCE</scope>
    <source>
        <strain evidence="11">B3-4054</strain>
    </source>
</reference>
<comment type="similarity">
    <text evidence="2">Belongs to the TsaE family.</text>
</comment>
<dbReference type="PANTHER" id="PTHR33540">
    <property type="entry name" value="TRNA THREONYLCARBAMOYLADENOSINE BIOSYNTHESIS PROTEIN TSAE"/>
    <property type="match status" value="1"/>
</dbReference>
<dbReference type="AlphaFoldDB" id="A0A9D9EPB9"/>
<dbReference type="InterPro" id="IPR003442">
    <property type="entry name" value="T6A_TsaE"/>
</dbReference>
<keyword evidence="4" id="KW-0963">Cytoplasm</keyword>
<evidence type="ECO:0000256" key="9">
    <source>
        <dbReference type="ARBA" id="ARBA00022842"/>
    </source>
</evidence>
<evidence type="ECO:0000313" key="11">
    <source>
        <dbReference type="EMBL" id="MBO8451198.1"/>
    </source>
</evidence>
<dbReference type="GO" id="GO:0005524">
    <property type="term" value="F:ATP binding"/>
    <property type="evidence" value="ECO:0007669"/>
    <property type="project" value="UniProtKB-KW"/>
</dbReference>
<evidence type="ECO:0000256" key="8">
    <source>
        <dbReference type="ARBA" id="ARBA00022840"/>
    </source>
</evidence>
<keyword evidence="5" id="KW-0819">tRNA processing</keyword>